<keyword evidence="2" id="KW-1185">Reference proteome</keyword>
<accession>A0A560WDY3</accession>
<protein>
    <submittedName>
        <fullName evidence="1">Uncharacterized protein</fullName>
    </submittedName>
</protein>
<organism evidence="1 2">
    <name type="scientific">Marihabitans asiaticum</name>
    <dbReference type="NCBI Taxonomy" id="415218"/>
    <lineage>
        <taxon>Bacteria</taxon>
        <taxon>Bacillati</taxon>
        <taxon>Actinomycetota</taxon>
        <taxon>Actinomycetes</taxon>
        <taxon>Micrococcales</taxon>
        <taxon>Intrasporangiaceae</taxon>
        <taxon>Marihabitans</taxon>
    </lineage>
</organism>
<gene>
    <name evidence="1" type="ORF">FB557_1413</name>
</gene>
<dbReference type="AlphaFoldDB" id="A0A560WDY3"/>
<comment type="caution">
    <text evidence="1">The sequence shown here is derived from an EMBL/GenBank/DDBJ whole genome shotgun (WGS) entry which is preliminary data.</text>
</comment>
<sequence>MGQQMSKNHKPVQWSLRRWLRRRETLALRYLDMRAHNQMGLQPVHQSLRRTELKIGSMWPDLYDDFVERWAEFDNAHRHQPRDFREGCIYCLLDKVRRQSPSLNAA</sequence>
<evidence type="ECO:0000313" key="2">
    <source>
        <dbReference type="Proteomes" id="UP000315628"/>
    </source>
</evidence>
<dbReference type="Proteomes" id="UP000315628">
    <property type="component" value="Unassembled WGS sequence"/>
</dbReference>
<dbReference type="EMBL" id="VIUW01000002">
    <property type="protein sequence ID" value="TWD15877.1"/>
    <property type="molecule type" value="Genomic_DNA"/>
</dbReference>
<name>A0A560WDY3_9MICO</name>
<evidence type="ECO:0000313" key="1">
    <source>
        <dbReference type="EMBL" id="TWD15877.1"/>
    </source>
</evidence>
<proteinExistence type="predicted"/>
<reference evidence="1 2" key="1">
    <citation type="submission" date="2019-06" db="EMBL/GenBank/DDBJ databases">
        <title>Sequencing the genomes of 1000 actinobacteria strains.</title>
        <authorList>
            <person name="Klenk H.-P."/>
        </authorList>
    </citation>
    <scope>NUCLEOTIDE SEQUENCE [LARGE SCALE GENOMIC DNA]</scope>
    <source>
        <strain evidence="1 2">DSM 18935</strain>
    </source>
</reference>